<sequence>MAALLALAACSGSKELTCAADQGICANACTSLLTDAQNCGACGKTCGAGQGCSAGACVDCAANPAACTAEVAVACFATNDVRFVGQDLTQVGPSLPVGNGPSAFARVGGTFYVADDLSSDVTPFTLAPLAAGSPVNVTFTGSYGDLSSLSEHGGLLWASNDQASTLVVIDPSAARVVAEVKLAQTQGERVNPKDIAFVGTKAYLAMYDAGAVGVLDVSTPTSPKVLKRIDVAKYATAPATASPSRVVVASGKVYVTLADIQDTSYAMVAGAHGKLVEIDPSTDAVVGDTALDLGPDCLDAGALVLSGTTLWVGCGYDDFATGVHGGGLLPVAVGGAKPQPGAIVKTASAIYAVTLCGGNGYAGATESGKVLRFDVMTGAVTAIADVCPFNGYATVADVACVR</sequence>
<dbReference type="InterPro" id="IPR051200">
    <property type="entry name" value="Host-pathogen_enzymatic-act"/>
</dbReference>
<organism evidence="2 3">
    <name type="scientific">Anaeromyxobacter diazotrophicus</name>
    <dbReference type="NCBI Taxonomy" id="2590199"/>
    <lineage>
        <taxon>Bacteria</taxon>
        <taxon>Pseudomonadati</taxon>
        <taxon>Myxococcota</taxon>
        <taxon>Myxococcia</taxon>
        <taxon>Myxococcales</taxon>
        <taxon>Cystobacterineae</taxon>
        <taxon>Anaeromyxobacteraceae</taxon>
        <taxon>Anaeromyxobacter</taxon>
    </lineage>
</organism>
<gene>
    <name evidence="2" type="ORF">AMYX_17210</name>
</gene>
<reference evidence="3" key="1">
    <citation type="journal article" date="2020" name="Appl. Environ. Microbiol.">
        <title>Diazotrophic Anaeromyxobacter Isolates from Soils.</title>
        <authorList>
            <person name="Masuda Y."/>
            <person name="Yamanaka H."/>
            <person name="Xu Z.X."/>
            <person name="Shiratori Y."/>
            <person name="Aono T."/>
            <person name="Amachi S."/>
            <person name="Senoo K."/>
            <person name="Itoh H."/>
        </authorList>
    </citation>
    <scope>NUCLEOTIDE SEQUENCE [LARGE SCALE GENOMIC DNA]</scope>
    <source>
        <strain evidence="3">R267</strain>
    </source>
</reference>
<evidence type="ECO:0000256" key="1">
    <source>
        <dbReference type="ARBA" id="ARBA00022729"/>
    </source>
</evidence>
<dbReference type="PANTHER" id="PTHR47197">
    <property type="entry name" value="PROTEIN NIRF"/>
    <property type="match status" value="1"/>
</dbReference>
<dbReference type="RefSeq" id="WP_176064439.1">
    <property type="nucleotide sequence ID" value="NZ_BJTG01000003.1"/>
</dbReference>
<dbReference type="Proteomes" id="UP000503640">
    <property type="component" value="Unassembled WGS sequence"/>
</dbReference>
<dbReference type="PANTHER" id="PTHR47197:SF3">
    <property type="entry name" value="DIHYDRO-HEME D1 DEHYDROGENASE"/>
    <property type="match status" value="1"/>
</dbReference>
<dbReference type="InterPro" id="IPR015943">
    <property type="entry name" value="WD40/YVTN_repeat-like_dom_sf"/>
</dbReference>
<evidence type="ECO:0000313" key="2">
    <source>
        <dbReference type="EMBL" id="GEJ56980.1"/>
    </source>
</evidence>
<proteinExistence type="predicted"/>
<dbReference type="SUPFAM" id="SSF63825">
    <property type="entry name" value="YWTD domain"/>
    <property type="match status" value="1"/>
</dbReference>
<evidence type="ECO:0000313" key="3">
    <source>
        <dbReference type="Proteomes" id="UP000503640"/>
    </source>
</evidence>
<dbReference type="Gene3D" id="2.130.10.10">
    <property type="entry name" value="YVTN repeat-like/Quinoprotein amine dehydrogenase"/>
    <property type="match status" value="1"/>
</dbReference>
<dbReference type="InterPro" id="IPR006969">
    <property type="entry name" value="Stig-like"/>
</dbReference>
<dbReference type="EMBL" id="BJTG01000003">
    <property type="protein sequence ID" value="GEJ56980.1"/>
    <property type="molecule type" value="Genomic_DNA"/>
</dbReference>
<name>A0A7I9VLH2_9BACT</name>
<protein>
    <submittedName>
        <fullName evidence="2">Uncharacterized protein</fullName>
    </submittedName>
</protein>
<dbReference type="AlphaFoldDB" id="A0A7I9VLH2"/>
<accession>A0A7I9VLH2</accession>
<keyword evidence="3" id="KW-1185">Reference proteome</keyword>
<keyword evidence="1" id="KW-0732">Signal</keyword>
<dbReference type="Pfam" id="PF04885">
    <property type="entry name" value="Stig1"/>
    <property type="match status" value="1"/>
</dbReference>
<comment type="caution">
    <text evidence="2">The sequence shown here is derived from an EMBL/GenBank/DDBJ whole genome shotgun (WGS) entry which is preliminary data.</text>
</comment>